<sequence>MLTMFESYMTSLPVKEKEFEVPLTSRHVEGDDRVEMDIEELMTKRFEMAMGLKDIIVEQPTIIIDETIDETCDGGGYVNAGVISAKASASASIPSLLNRADLPEAFDLVNVLLSQMTIDDLITIIIKDSAL</sequence>
<dbReference type="AlphaFoldDB" id="A0AAD8JVG2"/>
<dbReference type="EMBL" id="JAUHHV010000010">
    <property type="protein sequence ID" value="KAK1411579.1"/>
    <property type="molecule type" value="Genomic_DNA"/>
</dbReference>
<comment type="caution">
    <text evidence="1">The sequence shown here is derived from an EMBL/GenBank/DDBJ whole genome shotgun (WGS) entry which is preliminary data.</text>
</comment>
<gene>
    <name evidence="1" type="ORF">QVD17_38130</name>
</gene>
<keyword evidence="2" id="KW-1185">Reference proteome</keyword>
<dbReference type="Proteomes" id="UP001229421">
    <property type="component" value="Unassembled WGS sequence"/>
</dbReference>
<name>A0AAD8JVG2_TARER</name>
<protein>
    <submittedName>
        <fullName evidence="1">Uncharacterized protein</fullName>
    </submittedName>
</protein>
<evidence type="ECO:0000313" key="1">
    <source>
        <dbReference type="EMBL" id="KAK1411579.1"/>
    </source>
</evidence>
<reference evidence="1" key="1">
    <citation type="journal article" date="2023" name="bioRxiv">
        <title>Improved chromosome-level genome assembly for marigold (Tagetes erecta).</title>
        <authorList>
            <person name="Jiang F."/>
            <person name="Yuan L."/>
            <person name="Wang S."/>
            <person name="Wang H."/>
            <person name="Xu D."/>
            <person name="Wang A."/>
            <person name="Fan W."/>
        </authorList>
    </citation>
    <scope>NUCLEOTIDE SEQUENCE</scope>
    <source>
        <strain evidence="1">WSJ</strain>
        <tissue evidence="1">Leaf</tissue>
    </source>
</reference>
<accession>A0AAD8JVG2</accession>
<proteinExistence type="predicted"/>
<organism evidence="1 2">
    <name type="scientific">Tagetes erecta</name>
    <name type="common">African marigold</name>
    <dbReference type="NCBI Taxonomy" id="13708"/>
    <lineage>
        <taxon>Eukaryota</taxon>
        <taxon>Viridiplantae</taxon>
        <taxon>Streptophyta</taxon>
        <taxon>Embryophyta</taxon>
        <taxon>Tracheophyta</taxon>
        <taxon>Spermatophyta</taxon>
        <taxon>Magnoliopsida</taxon>
        <taxon>eudicotyledons</taxon>
        <taxon>Gunneridae</taxon>
        <taxon>Pentapetalae</taxon>
        <taxon>asterids</taxon>
        <taxon>campanulids</taxon>
        <taxon>Asterales</taxon>
        <taxon>Asteraceae</taxon>
        <taxon>Asteroideae</taxon>
        <taxon>Heliantheae alliance</taxon>
        <taxon>Tageteae</taxon>
        <taxon>Tagetes</taxon>
    </lineage>
</organism>
<evidence type="ECO:0000313" key="2">
    <source>
        <dbReference type="Proteomes" id="UP001229421"/>
    </source>
</evidence>